<gene>
    <name evidence="1" type="ORF">J0S82_003107</name>
</gene>
<dbReference type="Gene3D" id="6.10.250.3260">
    <property type="match status" value="1"/>
</dbReference>
<proteinExistence type="predicted"/>
<evidence type="ECO:0000313" key="1">
    <source>
        <dbReference type="EMBL" id="KAG8509730.1"/>
    </source>
</evidence>
<dbReference type="EMBL" id="JAGFMF010011928">
    <property type="protein sequence ID" value="KAG8509730.1"/>
    <property type="molecule type" value="Genomic_DNA"/>
</dbReference>
<dbReference type="Proteomes" id="UP000700334">
    <property type="component" value="Unassembled WGS sequence"/>
</dbReference>
<name>A0A8J6A152_GALPY</name>
<evidence type="ECO:0000313" key="2">
    <source>
        <dbReference type="Proteomes" id="UP000700334"/>
    </source>
</evidence>
<feature type="non-terminal residue" evidence="1">
    <location>
        <position position="69"/>
    </location>
</feature>
<organism evidence="1 2">
    <name type="scientific">Galemys pyrenaicus</name>
    <name type="common">Iberian desman</name>
    <name type="synonym">Pyrenean desman</name>
    <dbReference type="NCBI Taxonomy" id="202257"/>
    <lineage>
        <taxon>Eukaryota</taxon>
        <taxon>Metazoa</taxon>
        <taxon>Chordata</taxon>
        <taxon>Craniata</taxon>
        <taxon>Vertebrata</taxon>
        <taxon>Euteleostomi</taxon>
        <taxon>Mammalia</taxon>
        <taxon>Eutheria</taxon>
        <taxon>Laurasiatheria</taxon>
        <taxon>Eulipotyphla</taxon>
        <taxon>Talpidae</taxon>
        <taxon>Galemys</taxon>
    </lineage>
</organism>
<comment type="caution">
    <text evidence="1">The sequence shown here is derived from an EMBL/GenBank/DDBJ whole genome shotgun (WGS) entry which is preliminary data.</text>
</comment>
<keyword evidence="2" id="KW-1185">Reference proteome</keyword>
<reference evidence="1" key="1">
    <citation type="journal article" date="2021" name="Evol. Appl.">
        <title>The genome of the Pyrenean desman and the effects of bottlenecks and inbreeding on the genomic landscape of an endangered species.</title>
        <authorList>
            <person name="Escoda L."/>
            <person name="Castresana J."/>
        </authorList>
    </citation>
    <scope>NUCLEOTIDE SEQUENCE</scope>
    <source>
        <strain evidence="1">IBE-C5619</strain>
    </source>
</reference>
<protein>
    <submittedName>
        <fullName evidence="1">Uncharacterized protein</fullName>
    </submittedName>
</protein>
<feature type="non-terminal residue" evidence="1">
    <location>
        <position position="1"/>
    </location>
</feature>
<dbReference type="AlphaFoldDB" id="A0A8J6A152"/>
<sequence>KTGKLQERRYCRHQGNEHFDSKRNVNKFMLVKLEEENDQKKMEVKEKVPWFQRKCQYAPPREMERLVFH</sequence>
<accession>A0A8J6A152</accession>